<dbReference type="PATRIC" id="fig|931276.5.peg.4566"/>
<dbReference type="Gene3D" id="3.40.50.11190">
    <property type="match status" value="1"/>
</dbReference>
<dbReference type="PANTHER" id="PTHR21015:SF22">
    <property type="entry name" value="GLYCOSYLTRANSFERASE"/>
    <property type="match status" value="1"/>
</dbReference>
<dbReference type="STRING" id="36745.CLSAP_42950"/>
<dbReference type="Pfam" id="PF04101">
    <property type="entry name" value="Glyco_tran_28_C"/>
    <property type="match status" value="1"/>
</dbReference>
<dbReference type="PANTHER" id="PTHR21015">
    <property type="entry name" value="UDP-N-ACETYLGLUCOSAMINE--N-ACETYLMURAMYL-(PENTAPEPTIDE) PYROPHOSPHORYL-UNDECAPRENOL N-ACETYLGLUCOSAMINE TRANSFERASE 1"/>
    <property type="match status" value="1"/>
</dbReference>
<accession>M1MQ23</accession>
<feature type="domain" description="Glycosyl transferase family 28 C-terminal" evidence="3">
    <location>
        <begin position="188"/>
        <end position="320"/>
    </location>
</feature>
<sequence>MKIFIRADGGKDIGLGHVMRMLVLGEELKKTNDVIFICRNSISDKFEAGIKKIKEKSFKVIEISEEDYIREIIEMQTKHNADVLITDSYDIDEEYFIKLKKYFRFTGYVDDVNKCKMDVDFIVNQNINARDLNYEDNINSSTKLFLGTQYCMIRDEFREAYKSKVIKKEIQDILLTLGGMDNNNNTLKILEKIKDINKKLHVVIGSAFDKELIEKIQDITKRHNNIYIYENVNMAQLMLKCDVAISACGSTLYELAAMSVPTIGIVLAENQKFVAEKMKEMNLIFECFEIRAIEKINLLVLLNELIEDEMLRENVIEKQKALVNLYGVESLVEEINGIIRGKNYDEY</sequence>
<dbReference type="eggNOG" id="COG3980">
    <property type="taxonomic scope" value="Bacteria"/>
</dbReference>
<evidence type="ECO:0000313" key="4">
    <source>
        <dbReference type="EMBL" id="AGF58283.1"/>
    </source>
</evidence>
<evidence type="ECO:0000313" key="5">
    <source>
        <dbReference type="Proteomes" id="UP000011728"/>
    </source>
</evidence>
<dbReference type="SUPFAM" id="SSF53756">
    <property type="entry name" value="UDP-Glycosyltransferase/glycogen phosphorylase"/>
    <property type="match status" value="1"/>
</dbReference>
<evidence type="ECO:0000259" key="3">
    <source>
        <dbReference type="Pfam" id="PF04101"/>
    </source>
</evidence>
<evidence type="ECO:0000256" key="1">
    <source>
        <dbReference type="PIRSR" id="PIRSR620023-1"/>
    </source>
</evidence>
<dbReference type="InterPro" id="IPR007235">
    <property type="entry name" value="Glyco_trans_28_C"/>
</dbReference>
<proteinExistence type="predicted"/>
<keyword evidence="5" id="KW-1185">Reference proteome</keyword>
<dbReference type="AlphaFoldDB" id="M1MQ23"/>
<dbReference type="Proteomes" id="UP000011728">
    <property type="component" value="Chromosome"/>
</dbReference>
<gene>
    <name evidence="4" type="primary">pseG</name>
    <name evidence="4" type="ORF">Cspa_c45300</name>
</gene>
<dbReference type="HOGENOM" id="CLU_023406_0_0_9"/>
<feature type="binding site" evidence="2">
    <location>
        <position position="254"/>
    </location>
    <ligand>
        <name>substrate</name>
    </ligand>
</feature>
<dbReference type="RefSeq" id="WP_015394594.1">
    <property type="nucleotide sequence ID" value="NC_020291.1"/>
</dbReference>
<evidence type="ECO:0000256" key="2">
    <source>
        <dbReference type="PIRSR" id="PIRSR620023-2"/>
    </source>
</evidence>
<name>M1MQ23_9CLOT</name>
<dbReference type="KEGG" id="csr:Cspa_c45300"/>
<protein>
    <submittedName>
        <fullName evidence="4">Pseudaminic acid biosynthesis-associated protein PseG</fullName>
    </submittedName>
</protein>
<feature type="binding site" evidence="2">
    <location>
        <position position="154"/>
    </location>
    <ligand>
        <name>substrate</name>
    </ligand>
</feature>
<dbReference type="GO" id="GO:0016758">
    <property type="term" value="F:hexosyltransferase activity"/>
    <property type="evidence" value="ECO:0007669"/>
    <property type="project" value="InterPro"/>
</dbReference>
<reference evidence="4 5" key="1">
    <citation type="submission" date="2013-02" db="EMBL/GenBank/DDBJ databases">
        <title>Genome sequence of Clostridium saccharoperbutylacetonicum N1-4(HMT).</title>
        <authorList>
            <person name="Poehlein A."/>
            <person name="Daniel R."/>
        </authorList>
    </citation>
    <scope>NUCLEOTIDE SEQUENCE [LARGE SCALE GENOMIC DNA]</scope>
    <source>
        <strain evidence="5">N1-4(HMT)</strain>
    </source>
</reference>
<organism evidence="4 5">
    <name type="scientific">Clostridium saccharoperbutylacetonicum N1-4(HMT)</name>
    <dbReference type="NCBI Taxonomy" id="931276"/>
    <lineage>
        <taxon>Bacteria</taxon>
        <taxon>Bacillati</taxon>
        <taxon>Bacillota</taxon>
        <taxon>Clostridia</taxon>
        <taxon>Eubacteriales</taxon>
        <taxon>Clostridiaceae</taxon>
        <taxon>Clostridium</taxon>
    </lineage>
</organism>
<dbReference type="NCBIfam" id="TIGR03590">
    <property type="entry name" value="PseG"/>
    <property type="match status" value="1"/>
</dbReference>
<feature type="active site" description="Proton acceptor" evidence="1">
    <location>
        <position position="17"/>
    </location>
</feature>
<dbReference type="InterPro" id="IPR020023">
    <property type="entry name" value="PseG"/>
</dbReference>
<dbReference type="EMBL" id="CP004121">
    <property type="protein sequence ID" value="AGF58283.1"/>
    <property type="molecule type" value="Genomic_DNA"/>
</dbReference>
<dbReference type="Gene3D" id="3.40.50.2000">
    <property type="entry name" value="Glycogen Phosphorylase B"/>
    <property type="match status" value="1"/>
</dbReference>